<dbReference type="Pfam" id="PF00990">
    <property type="entry name" value="GGDEF"/>
    <property type="match status" value="1"/>
</dbReference>
<feature type="domain" description="GGDEF" evidence="3">
    <location>
        <begin position="354"/>
        <end position="486"/>
    </location>
</feature>
<dbReference type="InterPro" id="IPR052163">
    <property type="entry name" value="DGC-Regulatory_Protein"/>
</dbReference>
<accession>A0ABN0UL79</accession>
<reference evidence="4 5" key="1">
    <citation type="journal article" date="2019" name="Int. J. Syst. Evol. Microbiol.">
        <title>The Global Catalogue of Microorganisms (GCM) 10K type strain sequencing project: providing services to taxonomists for standard genome sequencing and annotation.</title>
        <authorList>
            <consortium name="The Broad Institute Genomics Platform"/>
            <consortium name="The Broad Institute Genome Sequencing Center for Infectious Disease"/>
            <person name="Wu L."/>
            <person name="Ma J."/>
        </authorList>
    </citation>
    <scope>NUCLEOTIDE SEQUENCE [LARGE SCALE GENOMIC DNA]</scope>
    <source>
        <strain evidence="4 5">JCM 10425</strain>
    </source>
</reference>
<dbReference type="InterPro" id="IPR000160">
    <property type="entry name" value="GGDEF_dom"/>
</dbReference>
<evidence type="ECO:0000313" key="4">
    <source>
        <dbReference type="EMBL" id="GAA0253904.1"/>
    </source>
</evidence>
<dbReference type="PROSITE" id="PS50887">
    <property type="entry name" value="GGDEF"/>
    <property type="match status" value="1"/>
</dbReference>
<feature type="transmembrane region" description="Helical" evidence="1">
    <location>
        <begin position="154"/>
        <end position="177"/>
    </location>
</feature>
<dbReference type="NCBIfam" id="TIGR00254">
    <property type="entry name" value="GGDEF"/>
    <property type="match status" value="1"/>
</dbReference>
<dbReference type="RefSeq" id="WP_344650748.1">
    <property type="nucleotide sequence ID" value="NZ_BAAAGX010000016.1"/>
</dbReference>
<evidence type="ECO:0000256" key="2">
    <source>
        <dbReference type="SAM" id="SignalP"/>
    </source>
</evidence>
<feature type="transmembrane region" description="Helical" evidence="1">
    <location>
        <begin position="222"/>
        <end position="240"/>
    </location>
</feature>
<feature type="signal peptide" evidence="2">
    <location>
        <begin position="1"/>
        <end position="20"/>
    </location>
</feature>
<sequence>MRRVPAVLVPVIAAACGAPAAFLPGSSFAHLTYLAGFSTLVALGWVRLRTLPGPQRRGYGFIVGALSVWLVGDLLQDLLRWMFESVGDVSPADLLWISGYPLLGIGLLRLVRLRAPTRLREAVLDALAMATVMAWLCWQFVILPAVEHERLSPAVVVGAIYPLGDVLLFAAGAILVLAPGSKRGPTRYLIAALAISLIGDIAISMLPTLIDDLSRIMLADRLDGILLLSNSLYVAAVLHPDAARIAEPDSSREERLHPARVIFLGVALAALPMFAGLQAIDGVAGRVSLLVSIAVLTALILVRFVLVVREQESVRAMLAHQAHHDQLTGLANRQALHAALDLALNRARELGSPYAPVLFYLDLDGFKQVNDRYGHAAGDVVLAEFARRLTAELRTGDVAARLGGDEFVVLAENLTTDAEAHALADRLRSLTDEPVTRSDDEAYSIGVSVGVAAAGTLGTPDSDTLLAAADGNMYSQKNRPPDLVSA</sequence>
<dbReference type="CDD" id="cd01949">
    <property type="entry name" value="GGDEF"/>
    <property type="match status" value="1"/>
</dbReference>
<organism evidence="4 5">
    <name type="scientific">Cryptosporangium japonicum</name>
    <dbReference type="NCBI Taxonomy" id="80872"/>
    <lineage>
        <taxon>Bacteria</taxon>
        <taxon>Bacillati</taxon>
        <taxon>Actinomycetota</taxon>
        <taxon>Actinomycetes</taxon>
        <taxon>Cryptosporangiales</taxon>
        <taxon>Cryptosporangiaceae</taxon>
        <taxon>Cryptosporangium</taxon>
    </lineage>
</organism>
<dbReference type="SMART" id="SM00267">
    <property type="entry name" value="GGDEF"/>
    <property type="match status" value="1"/>
</dbReference>
<keyword evidence="1" id="KW-1133">Transmembrane helix</keyword>
<feature type="transmembrane region" description="Helical" evidence="1">
    <location>
        <begin position="27"/>
        <end position="46"/>
    </location>
</feature>
<evidence type="ECO:0000259" key="3">
    <source>
        <dbReference type="PROSITE" id="PS50887"/>
    </source>
</evidence>
<keyword evidence="1" id="KW-0472">Membrane</keyword>
<dbReference type="PROSITE" id="PS51257">
    <property type="entry name" value="PROKAR_LIPOPROTEIN"/>
    <property type="match status" value="1"/>
</dbReference>
<dbReference type="PANTHER" id="PTHR46663:SF4">
    <property type="entry name" value="DIGUANYLATE CYCLASE DGCT-RELATED"/>
    <property type="match status" value="1"/>
</dbReference>
<evidence type="ECO:0000256" key="1">
    <source>
        <dbReference type="SAM" id="Phobius"/>
    </source>
</evidence>
<evidence type="ECO:0000313" key="5">
    <source>
        <dbReference type="Proteomes" id="UP001500967"/>
    </source>
</evidence>
<gene>
    <name evidence="4" type="ORF">GCM10009539_43890</name>
</gene>
<comment type="caution">
    <text evidence="4">The sequence shown here is derived from an EMBL/GenBank/DDBJ whole genome shotgun (WGS) entry which is preliminary data.</text>
</comment>
<dbReference type="SUPFAM" id="SSF55073">
    <property type="entry name" value="Nucleotide cyclase"/>
    <property type="match status" value="1"/>
</dbReference>
<feature type="transmembrane region" description="Helical" evidence="1">
    <location>
        <begin position="95"/>
        <end position="111"/>
    </location>
</feature>
<dbReference type="InterPro" id="IPR029787">
    <property type="entry name" value="Nucleotide_cyclase"/>
</dbReference>
<feature type="transmembrane region" description="Helical" evidence="1">
    <location>
        <begin position="189"/>
        <end position="210"/>
    </location>
</feature>
<dbReference type="PANTHER" id="PTHR46663">
    <property type="entry name" value="DIGUANYLATE CYCLASE DGCT-RELATED"/>
    <property type="match status" value="1"/>
</dbReference>
<feature type="transmembrane region" description="Helical" evidence="1">
    <location>
        <begin position="261"/>
        <end position="280"/>
    </location>
</feature>
<feature type="chain" id="PRO_5045782923" description="GGDEF domain-containing protein" evidence="2">
    <location>
        <begin position="21"/>
        <end position="486"/>
    </location>
</feature>
<dbReference type="EMBL" id="BAAAGX010000016">
    <property type="protein sequence ID" value="GAA0253904.1"/>
    <property type="molecule type" value="Genomic_DNA"/>
</dbReference>
<name>A0ABN0UL79_9ACTN</name>
<proteinExistence type="predicted"/>
<dbReference type="Proteomes" id="UP001500967">
    <property type="component" value="Unassembled WGS sequence"/>
</dbReference>
<keyword evidence="5" id="KW-1185">Reference proteome</keyword>
<feature type="transmembrane region" description="Helical" evidence="1">
    <location>
        <begin position="58"/>
        <end position="75"/>
    </location>
</feature>
<protein>
    <recommendedName>
        <fullName evidence="3">GGDEF domain-containing protein</fullName>
    </recommendedName>
</protein>
<feature type="transmembrane region" description="Helical" evidence="1">
    <location>
        <begin position="123"/>
        <end position="142"/>
    </location>
</feature>
<dbReference type="InterPro" id="IPR043128">
    <property type="entry name" value="Rev_trsase/Diguanyl_cyclase"/>
</dbReference>
<feature type="transmembrane region" description="Helical" evidence="1">
    <location>
        <begin position="286"/>
        <end position="308"/>
    </location>
</feature>
<keyword evidence="1" id="KW-0812">Transmembrane</keyword>
<keyword evidence="2" id="KW-0732">Signal</keyword>
<dbReference type="Gene3D" id="3.30.70.270">
    <property type="match status" value="1"/>
</dbReference>